<comment type="caution">
    <text evidence="3">The sequence shown here is derived from an EMBL/GenBank/DDBJ whole genome shotgun (WGS) entry which is preliminary data.</text>
</comment>
<organism evidence="3 4">
    <name type="scientific">Coniosporium apollinis</name>
    <dbReference type="NCBI Taxonomy" id="61459"/>
    <lineage>
        <taxon>Eukaryota</taxon>
        <taxon>Fungi</taxon>
        <taxon>Dikarya</taxon>
        <taxon>Ascomycota</taxon>
        <taxon>Pezizomycotina</taxon>
        <taxon>Dothideomycetes</taxon>
        <taxon>Dothideomycetes incertae sedis</taxon>
        <taxon>Coniosporium</taxon>
    </lineage>
</organism>
<evidence type="ECO:0000313" key="3">
    <source>
        <dbReference type="EMBL" id="KAJ9660858.1"/>
    </source>
</evidence>
<feature type="domain" description="NACHT" evidence="2">
    <location>
        <begin position="314"/>
        <end position="474"/>
    </location>
</feature>
<protein>
    <recommendedName>
        <fullName evidence="2">NACHT domain-containing protein</fullName>
    </recommendedName>
</protein>
<dbReference type="Proteomes" id="UP001172684">
    <property type="component" value="Unassembled WGS sequence"/>
</dbReference>
<dbReference type="InterPro" id="IPR027417">
    <property type="entry name" value="P-loop_NTPase"/>
</dbReference>
<gene>
    <name evidence="3" type="ORF">H2201_006750</name>
</gene>
<dbReference type="EMBL" id="JAPDRL010000062">
    <property type="protein sequence ID" value="KAJ9660858.1"/>
    <property type="molecule type" value="Genomic_DNA"/>
</dbReference>
<evidence type="ECO:0000313" key="4">
    <source>
        <dbReference type="Proteomes" id="UP001172684"/>
    </source>
</evidence>
<keyword evidence="1" id="KW-0677">Repeat</keyword>
<evidence type="ECO:0000259" key="2">
    <source>
        <dbReference type="PROSITE" id="PS50837"/>
    </source>
</evidence>
<evidence type="ECO:0000256" key="1">
    <source>
        <dbReference type="ARBA" id="ARBA00022737"/>
    </source>
</evidence>
<dbReference type="Pfam" id="PF24809">
    <property type="entry name" value="DUF7708"/>
    <property type="match status" value="1"/>
</dbReference>
<name>A0ABQ9NKY4_9PEZI</name>
<keyword evidence="4" id="KW-1185">Reference proteome</keyword>
<dbReference type="SUPFAM" id="SSF52540">
    <property type="entry name" value="P-loop containing nucleoside triphosphate hydrolases"/>
    <property type="match status" value="1"/>
</dbReference>
<dbReference type="Pfam" id="PF24883">
    <property type="entry name" value="NPHP3_N"/>
    <property type="match status" value="1"/>
</dbReference>
<accession>A0ABQ9NKY4</accession>
<dbReference type="Gene3D" id="3.40.50.300">
    <property type="entry name" value="P-loop containing nucleotide triphosphate hydrolases"/>
    <property type="match status" value="1"/>
</dbReference>
<dbReference type="InterPro" id="IPR007111">
    <property type="entry name" value="NACHT_NTPase"/>
</dbReference>
<reference evidence="3" key="1">
    <citation type="submission" date="2022-10" db="EMBL/GenBank/DDBJ databases">
        <title>Culturing micro-colonial fungi from biological soil crusts in the Mojave desert and describing Neophaeococcomyces mojavensis, and introducing the new genera and species Taxawa tesnikishii.</title>
        <authorList>
            <person name="Kurbessoian T."/>
            <person name="Stajich J.E."/>
        </authorList>
    </citation>
    <scope>NUCLEOTIDE SEQUENCE</scope>
    <source>
        <strain evidence="3">TK_1</strain>
    </source>
</reference>
<dbReference type="PANTHER" id="PTHR10039">
    <property type="entry name" value="AMELOGENIN"/>
    <property type="match status" value="1"/>
</dbReference>
<proteinExistence type="predicted"/>
<dbReference type="PANTHER" id="PTHR10039:SF16">
    <property type="entry name" value="GPI INOSITOL-DEACYLASE"/>
    <property type="match status" value="1"/>
</dbReference>
<dbReference type="InterPro" id="IPR056125">
    <property type="entry name" value="DUF7708"/>
</dbReference>
<dbReference type="PROSITE" id="PS50837">
    <property type="entry name" value="NACHT"/>
    <property type="match status" value="1"/>
</dbReference>
<sequence length="652" mass="73151">MTTQTQVAVLPNRTHSQSLWVNALNTLDPELKSSIDFRTASKRDVIATVLKTAQEKRDVCLRKRWKLKKPNGQEVILRDVLEKVIGFVDKFVAVGDVAIQYDPAHAALPWAGVRFLLRMAVSEEHVFGGIIESLETVSRLITQYAMFEDLYVSRPSGTRVEVEATLVALYAEILTYLAKAKRYLESSLAFRILKSALDPLDSWKLERITELEDRLSKLAHIVDAEIQQNTNQDVFKIRDLLLAMQDPVRRAADQASVFMRMTEENDFGQLLRWLSPTPFSQHHGRHSEHRIPGTGRWLLNHPRYRDWNDSSSSSVLVLHGIPGCGKTALASAVVDSFISQQSGNSSFIPLAYFYCARTAFEPGRADPDEVLRSIVRQLSTVDVAQRRVCDVVFNEYERRKAAAKVSGFDPPRFKATECMDLILEMTASNPAVVIVDAIDEMSEDRRPDFLNVLNKIVRVSASVVKVLITSRTDSHILALLNGALTLRIESENVKDDIKAFACHRVEAAISNKMLLNGNVPGSLKTDLEDALIAKAGEMFLWVLLQINSLCRKKTEADIREAMRRLSGESLNQLYAQRLTDIVDANNVASDVAMRTFSLLLCAQEPLTPEAMIMAISVGDERLSAEALDTEKLINICFDLVLFDSKLNFFSQP</sequence>
<dbReference type="InterPro" id="IPR056884">
    <property type="entry name" value="NPHP3-like_N"/>
</dbReference>